<feature type="domain" description="Acyltransferase 3" evidence="2">
    <location>
        <begin position="17"/>
        <end position="329"/>
    </location>
</feature>
<dbReference type="InterPro" id="IPR002656">
    <property type="entry name" value="Acyl_transf_3_dom"/>
</dbReference>
<dbReference type="PANTHER" id="PTHR23028:SF53">
    <property type="entry name" value="ACYL_TRANSF_3 DOMAIN-CONTAINING PROTEIN"/>
    <property type="match status" value="1"/>
</dbReference>
<keyword evidence="1" id="KW-0812">Transmembrane</keyword>
<evidence type="ECO:0000313" key="5">
    <source>
        <dbReference type="Proteomes" id="UP000041356"/>
    </source>
</evidence>
<dbReference type="EC" id="2.3.1.-" evidence="4"/>
<feature type="domain" description="SGNH" evidence="3">
    <location>
        <begin position="423"/>
        <end position="641"/>
    </location>
</feature>
<dbReference type="EMBL" id="CPZF01000004">
    <property type="protein sequence ID" value="CNF62359.1"/>
    <property type="molecule type" value="Genomic_DNA"/>
</dbReference>
<dbReference type="AlphaFoldDB" id="A0A9P1V2N2"/>
<feature type="transmembrane region" description="Helical" evidence="1">
    <location>
        <begin position="200"/>
        <end position="222"/>
    </location>
</feature>
<sequence length="654" mass="74173">MLATTPTQKTASNKFRNDINGLRAWAVIAVVLYHFGVPGFSGGFVGVDVFFVISGFLMTRIIVSGMESGNFSFLQFYLARARRIIPMLLVLCFALLIFGWFWLPEQNYKLLATHVVNTLFFISNIKFWRESGYFDASSHEKWLLHTWSLSVEWQFYIILPIIIFVLWKFINYKAVKFALFALGFLSLCLSIYASQRWPSAAFYLLPTRMWEMLAGGMAWWVTRRKAMPETLARYTEVIGIVFISASIVLFNSSIVWPGSNALLPVAGAVLVLISARQKSIFTANIIAQKLGASSYSIYLWHWPIVVALTYLSLLSNYKWVLLALVATVILGELSLKLVENPSRKVFAKLSTTSNLVYISLCTLVVGVLALTVRHSTLDRGIMADKETVELYAKIQSFHVMPNRDNGYCFYNVDGESDPIISMEKSVCKLGIKSLKPKGLLFGDSFAGHYEPFVDEVAKKLGISVDSVTTNWCFPSLTDSTNGTKTRVAYKQCLLNREYLKDNISKYDFVIFSGIWFDLYRKGYQNEIVDVIKYAKSKGVKVYVMASPTQYDINVFANFIAAGVNDLPFRLKGNSNKKDDDTQKMDIIFSQLEKDGYIKFIKKDDIFYESDSYHYNGIEIPYSLDGAHISIDSSLMAAKRFIETGAYKKYFSDTK</sequence>
<evidence type="ECO:0000259" key="3">
    <source>
        <dbReference type="Pfam" id="PF19040"/>
    </source>
</evidence>
<dbReference type="InterPro" id="IPR043968">
    <property type="entry name" value="SGNH"/>
</dbReference>
<feature type="transmembrane region" description="Helical" evidence="1">
    <location>
        <begin position="256"/>
        <end position="275"/>
    </location>
</feature>
<evidence type="ECO:0000313" key="4">
    <source>
        <dbReference type="EMBL" id="CNF62359.1"/>
    </source>
</evidence>
<keyword evidence="4" id="KW-0012">Acyltransferase</keyword>
<feature type="transmembrane region" description="Helical" evidence="1">
    <location>
        <begin position="84"/>
        <end position="103"/>
    </location>
</feature>
<dbReference type="GO" id="GO:0016747">
    <property type="term" value="F:acyltransferase activity, transferring groups other than amino-acyl groups"/>
    <property type="evidence" value="ECO:0007669"/>
    <property type="project" value="InterPro"/>
</dbReference>
<dbReference type="GO" id="GO:0009103">
    <property type="term" value="P:lipopolysaccharide biosynthetic process"/>
    <property type="evidence" value="ECO:0007669"/>
    <property type="project" value="TreeGrafter"/>
</dbReference>
<keyword evidence="1" id="KW-1133">Transmembrane helix</keyword>
<comment type="caution">
    <text evidence="4">The sequence shown here is derived from an EMBL/GenBank/DDBJ whole genome shotgun (WGS) entry which is preliminary data.</text>
</comment>
<evidence type="ECO:0000259" key="2">
    <source>
        <dbReference type="Pfam" id="PF01757"/>
    </source>
</evidence>
<feature type="transmembrane region" description="Helical" evidence="1">
    <location>
        <begin position="177"/>
        <end position="194"/>
    </location>
</feature>
<name>A0A9P1V2N2_YEREN</name>
<organism evidence="4 5">
    <name type="scientific">Yersinia enterocolitica</name>
    <dbReference type="NCBI Taxonomy" id="630"/>
    <lineage>
        <taxon>Bacteria</taxon>
        <taxon>Pseudomonadati</taxon>
        <taxon>Pseudomonadota</taxon>
        <taxon>Gammaproteobacteria</taxon>
        <taxon>Enterobacterales</taxon>
        <taxon>Yersiniaceae</taxon>
        <taxon>Yersinia</taxon>
    </lineage>
</organism>
<feature type="transmembrane region" description="Helical" evidence="1">
    <location>
        <begin position="295"/>
        <end position="313"/>
    </location>
</feature>
<feature type="transmembrane region" description="Helical" evidence="1">
    <location>
        <begin position="319"/>
        <end position="335"/>
    </location>
</feature>
<dbReference type="InterPro" id="IPR050879">
    <property type="entry name" value="Acyltransferase_3"/>
</dbReference>
<reference evidence="4 5" key="1">
    <citation type="submission" date="2015-03" db="EMBL/GenBank/DDBJ databases">
        <authorList>
            <consortium name="Pathogen Informatics"/>
            <person name="Murphy D."/>
        </authorList>
    </citation>
    <scope>NUCLEOTIDE SEQUENCE [LARGE SCALE GENOMIC DNA]</scope>
    <source>
        <strain evidence="4 5">IP27818</strain>
    </source>
</reference>
<dbReference type="PANTHER" id="PTHR23028">
    <property type="entry name" value="ACETYLTRANSFERASE"/>
    <property type="match status" value="1"/>
</dbReference>
<proteinExistence type="predicted"/>
<dbReference type="GO" id="GO:0016020">
    <property type="term" value="C:membrane"/>
    <property type="evidence" value="ECO:0007669"/>
    <property type="project" value="TreeGrafter"/>
</dbReference>
<dbReference type="Pfam" id="PF01757">
    <property type="entry name" value="Acyl_transf_3"/>
    <property type="match status" value="1"/>
</dbReference>
<evidence type="ECO:0000256" key="1">
    <source>
        <dbReference type="SAM" id="Phobius"/>
    </source>
</evidence>
<gene>
    <name evidence="4" type="primary">oatA_2</name>
    <name evidence="4" type="ORF">ERS137939_01936</name>
</gene>
<feature type="transmembrane region" description="Helical" evidence="1">
    <location>
        <begin position="355"/>
        <end position="372"/>
    </location>
</feature>
<accession>A0A9P1V2N2</accession>
<dbReference type="RefSeq" id="WP_050130762.1">
    <property type="nucleotide sequence ID" value="NZ_CPZF01000004.1"/>
</dbReference>
<feature type="transmembrane region" description="Helical" evidence="1">
    <location>
        <begin position="43"/>
        <end position="63"/>
    </location>
</feature>
<feature type="transmembrane region" description="Helical" evidence="1">
    <location>
        <begin position="153"/>
        <end position="170"/>
    </location>
</feature>
<keyword evidence="4" id="KW-0808">Transferase</keyword>
<dbReference type="Pfam" id="PF19040">
    <property type="entry name" value="SGNH"/>
    <property type="match status" value="1"/>
</dbReference>
<feature type="transmembrane region" description="Helical" evidence="1">
    <location>
        <begin position="21"/>
        <end position="37"/>
    </location>
</feature>
<protein>
    <submittedName>
        <fullName evidence="4">Acyltransferase family protein</fullName>
        <ecNumber evidence="4">2.3.1.-</ecNumber>
    </submittedName>
</protein>
<dbReference type="Proteomes" id="UP000041356">
    <property type="component" value="Unassembled WGS sequence"/>
</dbReference>
<keyword evidence="1" id="KW-0472">Membrane</keyword>
<feature type="transmembrane region" description="Helical" evidence="1">
    <location>
        <begin position="234"/>
        <end position="250"/>
    </location>
</feature>